<keyword evidence="2" id="KW-0812">Transmembrane</keyword>
<proteinExistence type="predicted"/>
<dbReference type="Proteomes" id="UP000748756">
    <property type="component" value="Unassembled WGS sequence"/>
</dbReference>
<feature type="transmembrane region" description="Helical" evidence="2">
    <location>
        <begin position="334"/>
        <end position="358"/>
    </location>
</feature>
<evidence type="ECO:0000313" key="4">
    <source>
        <dbReference type="Proteomes" id="UP000748756"/>
    </source>
</evidence>
<feature type="compositionally biased region" description="Polar residues" evidence="1">
    <location>
        <begin position="383"/>
        <end position="394"/>
    </location>
</feature>
<dbReference type="AlphaFoldDB" id="A0A9P5V7A7"/>
<protein>
    <submittedName>
        <fullName evidence="3">Uncharacterized protein</fullName>
    </submittedName>
</protein>
<dbReference type="EMBL" id="JAAAUQ010001107">
    <property type="protein sequence ID" value="KAF9142782.1"/>
    <property type="molecule type" value="Genomic_DNA"/>
</dbReference>
<reference evidence="3" key="1">
    <citation type="journal article" date="2020" name="Fungal Divers.">
        <title>Resolving the Mortierellaceae phylogeny through synthesis of multi-gene phylogenetics and phylogenomics.</title>
        <authorList>
            <person name="Vandepol N."/>
            <person name="Liber J."/>
            <person name="Desiro A."/>
            <person name="Na H."/>
            <person name="Kennedy M."/>
            <person name="Barry K."/>
            <person name="Grigoriev I.V."/>
            <person name="Miller A.N."/>
            <person name="O'Donnell K."/>
            <person name="Stajich J.E."/>
            <person name="Bonito G."/>
        </authorList>
    </citation>
    <scope>NUCLEOTIDE SEQUENCE</scope>
    <source>
        <strain evidence="3">NRRL 6426</strain>
    </source>
</reference>
<dbReference type="OrthoDB" id="2413248at2759"/>
<keyword evidence="4" id="KW-1185">Reference proteome</keyword>
<evidence type="ECO:0000256" key="1">
    <source>
        <dbReference type="SAM" id="MobiDB-lite"/>
    </source>
</evidence>
<comment type="caution">
    <text evidence="3">The sequence shown here is derived from an EMBL/GenBank/DDBJ whole genome shotgun (WGS) entry which is preliminary data.</text>
</comment>
<name>A0A9P5V7A7_9FUNG</name>
<organism evidence="3 4">
    <name type="scientific">Linnemannia schmuckeri</name>
    <dbReference type="NCBI Taxonomy" id="64567"/>
    <lineage>
        <taxon>Eukaryota</taxon>
        <taxon>Fungi</taxon>
        <taxon>Fungi incertae sedis</taxon>
        <taxon>Mucoromycota</taxon>
        <taxon>Mortierellomycotina</taxon>
        <taxon>Mortierellomycetes</taxon>
        <taxon>Mortierellales</taxon>
        <taxon>Mortierellaceae</taxon>
        <taxon>Linnemannia</taxon>
    </lineage>
</organism>
<evidence type="ECO:0000313" key="3">
    <source>
        <dbReference type="EMBL" id="KAF9142782.1"/>
    </source>
</evidence>
<keyword evidence="2" id="KW-0472">Membrane</keyword>
<evidence type="ECO:0000256" key="2">
    <source>
        <dbReference type="SAM" id="Phobius"/>
    </source>
</evidence>
<feature type="region of interest" description="Disordered" evidence="1">
    <location>
        <begin position="367"/>
        <end position="405"/>
    </location>
</feature>
<sequence>MSASNIGLPSFQQACLAADNANSAVYLVGVSTTTPERLEAHYIPITSNNNLLTPPNSKLIASQIDPTSSWTSNSPKACFTYPSPTSPATSVMVVQFEPYKTQLTSFRVSDAGMMDVAKNLTNLAFVSPRLFSLSGYFGASILTNYPTRTPLFALGTYTSSLSTATQGYSIVFDTTGQGQAYPALGNAAPVLGSHDHILSLGSPYSVNLNGVTLTMDAVPVTMANTGYILDKGSDGSTVVYSITPDQSSMLHRISLAGGPPFSPFMVATALNKQIVTYSSNNSPLGSMTGPILNIFDTITGTWSGPGLMDGFSPSSTAGLYPGYNQPPQQQEVPLGAIVGGAIGGLVVLTFSFFLCFSIKYRVTGSQQMESSGSGGEGAGMQSYRSGDSSAARSQVDSKTDRKSGF</sequence>
<gene>
    <name evidence="3" type="ORF">BG015_000666</name>
</gene>
<accession>A0A9P5V7A7</accession>
<keyword evidence="2" id="KW-1133">Transmembrane helix</keyword>
<feature type="compositionally biased region" description="Basic and acidic residues" evidence="1">
    <location>
        <begin position="395"/>
        <end position="405"/>
    </location>
</feature>